<evidence type="ECO:0000313" key="2">
    <source>
        <dbReference type="Proteomes" id="UP001199919"/>
    </source>
</evidence>
<keyword evidence="2" id="KW-1185">Reference proteome</keyword>
<gene>
    <name evidence="1" type="ORF">LT679_00510</name>
</gene>
<reference evidence="1 2" key="1">
    <citation type="submission" date="2021-12" db="EMBL/GenBank/DDBJ databases">
        <title>Mucilaginibacter roseus genome.</title>
        <authorList>
            <person name="Ferreira J.R."/>
            <person name="Newman J.D."/>
        </authorList>
    </citation>
    <scope>NUCLEOTIDE SEQUENCE [LARGE SCALE GENOMIC DNA]</scope>
    <source>
        <strain evidence="1 2">LMG 28454</strain>
    </source>
</reference>
<name>A0ABS8TZP1_9SPHI</name>
<sequence length="45" mass="4828">MDWPARSSPPPATGGLPVSTHERFMGNLVTATALQLSDLFSQLTK</sequence>
<evidence type="ECO:0000313" key="1">
    <source>
        <dbReference type="EMBL" id="MCD8739067.1"/>
    </source>
</evidence>
<proteinExistence type="predicted"/>
<organism evidence="1 2">
    <name type="scientific">Mucilaginibacter roseus</name>
    <dbReference type="NCBI Taxonomy" id="1528868"/>
    <lineage>
        <taxon>Bacteria</taxon>
        <taxon>Pseudomonadati</taxon>
        <taxon>Bacteroidota</taxon>
        <taxon>Sphingobacteriia</taxon>
        <taxon>Sphingobacteriales</taxon>
        <taxon>Sphingobacteriaceae</taxon>
        <taxon>Mucilaginibacter</taxon>
    </lineage>
</organism>
<dbReference type="RefSeq" id="WP_232174942.1">
    <property type="nucleotide sequence ID" value="NZ_JAJPWV010000001.1"/>
</dbReference>
<dbReference type="Proteomes" id="UP001199919">
    <property type="component" value="Unassembled WGS sequence"/>
</dbReference>
<dbReference type="EMBL" id="JAJPWV010000001">
    <property type="protein sequence ID" value="MCD8739067.1"/>
    <property type="molecule type" value="Genomic_DNA"/>
</dbReference>
<comment type="caution">
    <text evidence="1">The sequence shown here is derived from an EMBL/GenBank/DDBJ whole genome shotgun (WGS) entry which is preliminary data.</text>
</comment>
<protein>
    <submittedName>
        <fullName evidence="1">Uncharacterized protein</fullName>
    </submittedName>
</protein>
<accession>A0ABS8TZP1</accession>